<dbReference type="SUPFAM" id="SSF100966">
    <property type="entry name" value="Translation initiation factor 2 beta, aIF2beta, N-terminal domain"/>
    <property type="match status" value="1"/>
</dbReference>
<organism evidence="6 7">
    <name type="scientific">Discina gigas</name>
    <dbReference type="NCBI Taxonomy" id="1032678"/>
    <lineage>
        <taxon>Eukaryota</taxon>
        <taxon>Fungi</taxon>
        <taxon>Dikarya</taxon>
        <taxon>Ascomycota</taxon>
        <taxon>Pezizomycotina</taxon>
        <taxon>Pezizomycetes</taxon>
        <taxon>Pezizales</taxon>
        <taxon>Discinaceae</taxon>
        <taxon>Discina</taxon>
    </lineage>
</organism>
<accession>A0ABR3GU55</accession>
<reference evidence="6 7" key="1">
    <citation type="submission" date="2024-02" db="EMBL/GenBank/DDBJ databases">
        <title>Discinaceae phylogenomics.</title>
        <authorList>
            <person name="Dirks A.C."/>
            <person name="James T.Y."/>
        </authorList>
    </citation>
    <scope>NUCLEOTIDE SEQUENCE [LARGE SCALE GENOMIC DNA]</scope>
    <source>
        <strain evidence="6 7">ACD0624</strain>
    </source>
</reference>
<evidence type="ECO:0000256" key="4">
    <source>
        <dbReference type="SAM" id="MobiDB-lite"/>
    </source>
</evidence>
<dbReference type="Gene3D" id="3.30.30.170">
    <property type="match status" value="1"/>
</dbReference>
<evidence type="ECO:0000256" key="3">
    <source>
        <dbReference type="ARBA" id="ARBA00022917"/>
    </source>
</evidence>
<evidence type="ECO:0000256" key="2">
    <source>
        <dbReference type="ARBA" id="ARBA00022540"/>
    </source>
</evidence>
<keyword evidence="2 6" id="KW-0396">Initiation factor</keyword>
<dbReference type="InterPro" id="IPR045196">
    <property type="entry name" value="IF2/IF5"/>
</dbReference>
<dbReference type="EMBL" id="JBBBZM010000013">
    <property type="protein sequence ID" value="KAL0639252.1"/>
    <property type="molecule type" value="Genomic_DNA"/>
</dbReference>
<sequence length="269" mass="29846">MESEKDIDSGFSSSPETRTIETPGLGTSGQDKEVLIKSPTIPKKKKKSPKPNSNGVEEAPVLDDNEFNPFLLKKKKKKKASLGAPGVQLIGAEAPQSSDAIVPAPQLSGPNEYKLLLGRFFALLHADHPELADSRNMANKRIPALVLLKESKKTIFTSCPKLCEYLKRSDEHVAQYLFAELGTTGNFDGTRRLIIKGKFHQMQLETVIKRYMGEYVHCQTCKTLDTDLKKGENRLVFLTCNKCGSRRSVSAIKTGFKAHVGRRKNMKPS</sequence>
<dbReference type="PANTHER" id="PTHR23001:SF3">
    <property type="entry name" value="EUKARYOTIC TRANSLATION INITIATION FACTOR 2 SUBUNIT 2"/>
    <property type="match status" value="1"/>
</dbReference>
<evidence type="ECO:0000259" key="5">
    <source>
        <dbReference type="SMART" id="SM00653"/>
    </source>
</evidence>
<dbReference type="InterPro" id="IPR002735">
    <property type="entry name" value="Transl_init_fac_IF2/IF5_dom"/>
</dbReference>
<evidence type="ECO:0000313" key="7">
    <source>
        <dbReference type="Proteomes" id="UP001447188"/>
    </source>
</evidence>
<dbReference type="PANTHER" id="PTHR23001">
    <property type="entry name" value="EUKARYOTIC TRANSLATION INITIATION FACTOR"/>
    <property type="match status" value="1"/>
</dbReference>
<keyword evidence="7" id="KW-1185">Reference proteome</keyword>
<dbReference type="Pfam" id="PF01873">
    <property type="entry name" value="eIF-5_eIF-2B"/>
    <property type="match status" value="1"/>
</dbReference>
<dbReference type="Proteomes" id="UP001447188">
    <property type="component" value="Unassembled WGS sequence"/>
</dbReference>
<keyword evidence="3" id="KW-0648">Protein biosynthesis</keyword>
<evidence type="ECO:0000313" key="6">
    <source>
        <dbReference type="EMBL" id="KAL0639252.1"/>
    </source>
</evidence>
<evidence type="ECO:0000256" key="1">
    <source>
        <dbReference type="ARBA" id="ARBA00010397"/>
    </source>
</evidence>
<name>A0ABR3GU55_9PEZI</name>
<protein>
    <submittedName>
        <fullName evidence="6">Translation initiation factor eIF-2 beta subunit</fullName>
    </submittedName>
</protein>
<comment type="similarity">
    <text evidence="1">Belongs to the eIF-2-beta/eIF-5 family.</text>
</comment>
<gene>
    <name evidence="6" type="primary">SUI3_1</name>
    <name evidence="6" type="ORF">Q9L58_001713</name>
</gene>
<dbReference type="SUPFAM" id="SSF75689">
    <property type="entry name" value="Zinc-binding domain of translation initiation factor 2 beta"/>
    <property type="match status" value="1"/>
</dbReference>
<dbReference type="InterPro" id="IPR016190">
    <property type="entry name" value="Transl_init_fac_IF2/IF5_Zn-bd"/>
</dbReference>
<feature type="domain" description="Translation initiation factor IF2/IF5" evidence="5">
    <location>
        <begin position="141"/>
        <end position="246"/>
    </location>
</feature>
<dbReference type="SMART" id="SM00653">
    <property type="entry name" value="eIF2B_5"/>
    <property type="match status" value="1"/>
</dbReference>
<feature type="region of interest" description="Disordered" evidence="4">
    <location>
        <begin position="1"/>
        <end position="61"/>
    </location>
</feature>
<dbReference type="GO" id="GO:0003743">
    <property type="term" value="F:translation initiation factor activity"/>
    <property type="evidence" value="ECO:0007669"/>
    <property type="project" value="UniProtKB-KW"/>
</dbReference>
<proteinExistence type="inferred from homology"/>
<comment type="caution">
    <text evidence="6">The sequence shown here is derived from an EMBL/GenBank/DDBJ whole genome shotgun (WGS) entry which is preliminary data.</text>
</comment>
<dbReference type="InterPro" id="IPR016189">
    <property type="entry name" value="Transl_init_fac_IF2/IF5_N"/>
</dbReference>